<organism evidence="1 2">
    <name type="scientific">Altererythrobacter arenosus</name>
    <dbReference type="NCBI Taxonomy" id="3032592"/>
    <lineage>
        <taxon>Bacteria</taxon>
        <taxon>Pseudomonadati</taxon>
        <taxon>Pseudomonadota</taxon>
        <taxon>Alphaproteobacteria</taxon>
        <taxon>Sphingomonadales</taxon>
        <taxon>Erythrobacteraceae</taxon>
        <taxon>Altererythrobacter</taxon>
    </lineage>
</organism>
<evidence type="ECO:0000313" key="2">
    <source>
        <dbReference type="Proteomes" id="UP001215827"/>
    </source>
</evidence>
<gene>
    <name evidence="1" type="ORF">P7228_09060</name>
</gene>
<reference evidence="1 2" key="1">
    <citation type="submission" date="2023-03" db="EMBL/GenBank/DDBJ databases">
        <title>Altererythrobacter sp. CAU 1644 isolated from sand.</title>
        <authorList>
            <person name="Kim W."/>
        </authorList>
    </citation>
    <scope>NUCLEOTIDE SEQUENCE [LARGE SCALE GENOMIC DNA]</scope>
    <source>
        <strain evidence="1 2">CAU 1644</strain>
    </source>
</reference>
<dbReference type="RefSeq" id="WP_278014917.1">
    <property type="nucleotide sequence ID" value="NZ_CP121106.1"/>
</dbReference>
<protein>
    <submittedName>
        <fullName evidence="1">Uncharacterized protein</fullName>
    </submittedName>
</protein>
<dbReference type="EMBL" id="CP121106">
    <property type="protein sequence ID" value="WFL76151.1"/>
    <property type="molecule type" value="Genomic_DNA"/>
</dbReference>
<keyword evidence="2" id="KW-1185">Reference proteome</keyword>
<dbReference type="Proteomes" id="UP001215827">
    <property type="component" value="Chromosome"/>
</dbReference>
<name>A0ABY8FMA0_9SPHN</name>
<sequence>MTSSDRLMALIPACIVEGITKGPLITLALTLIGYNKRHVGMTLNDGNLGKIDSCPWFRDAQGRYRLAAD</sequence>
<accession>A0ABY8FMA0</accession>
<proteinExistence type="predicted"/>
<evidence type="ECO:0000313" key="1">
    <source>
        <dbReference type="EMBL" id="WFL76151.1"/>
    </source>
</evidence>